<dbReference type="Gene3D" id="3.90.550.10">
    <property type="entry name" value="Spore Coat Polysaccharide Biosynthesis Protein SpsA, Chain A"/>
    <property type="match status" value="1"/>
</dbReference>
<name>A0A175VH89_AEREN</name>
<gene>
    <name evidence="11" type="primary">nfrB</name>
    <name evidence="11" type="ORF">LCR_15985</name>
</gene>
<feature type="transmembrane region" description="Helical" evidence="8">
    <location>
        <begin position="20"/>
        <end position="44"/>
    </location>
</feature>
<dbReference type="PANTHER" id="PTHR43867:SF2">
    <property type="entry name" value="CELLULOSE SYNTHASE CATALYTIC SUBUNIT A [UDP-FORMING]"/>
    <property type="match status" value="1"/>
</dbReference>
<dbReference type="SUPFAM" id="SSF160246">
    <property type="entry name" value="EspE N-terminal domain-like"/>
    <property type="match status" value="2"/>
</dbReference>
<dbReference type="Proteomes" id="UP000078435">
    <property type="component" value="Unassembled WGS sequence"/>
</dbReference>
<dbReference type="InterPro" id="IPR050321">
    <property type="entry name" value="Glycosyltr_2/OpgH_subfam"/>
</dbReference>
<comment type="caution">
    <text evidence="11">The sequence shown here is derived from an EMBL/GenBank/DDBJ whole genome shotgun (WGS) entry which is preliminary data.</text>
</comment>
<feature type="transmembrane region" description="Helical" evidence="8">
    <location>
        <begin position="396"/>
        <end position="417"/>
    </location>
</feature>
<dbReference type="Pfam" id="PF05157">
    <property type="entry name" value="MshEN"/>
    <property type="match status" value="1"/>
</dbReference>
<dbReference type="NCBIfam" id="NF008411">
    <property type="entry name" value="PRK11234.1"/>
    <property type="match status" value="1"/>
</dbReference>
<feature type="domain" description="Glycosyltransferase 2-like" evidence="10">
    <location>
        <begin position="167"/>
        <end position="386"/>
    </location>
</feature>
<evidence type="ECO:0000259" key="9">
    <source>
        <dbReference type="Pfam" id="PF05157"/>
    </source>
</evidence>
<dbReference type="InterPro" id="IPR029044">
    <property type="entry name" value="Nucleotide-diphossugar_trans"/>
</dbReference>
<dbReference type="OrthoDB" id="5294733at2"/>
<proteinExistence type="predicted"/>
<dbReference type="Pfam" id="PF13632">
    <property type="entry name" value="Glyco_trans_2_3"/>
    <property type="match status" value="1"/>
</dbReference>
<dbReference type="SUPFAM" id="SSF53448">
    <property type="entry name" value="Nucleotide-diphospho-sugar transferases"/>
    <property type="match status" value="1"/>
</dbReference>
<keyword evidence="7 8" id="KW-0472">Membrane</keyword>
<feature type="transmembrane region" description="Helical" evidence="8">
    <location>
        <begin position="369"/>
        <end position="390"/>
    </location>
</feature>
<accession>A0A175VH89</accession>
<sequence length="747" mass="85846">MPEYWLVDGFATYLYGLKLIAIVVAIAMLVSGIDDLFIDIVYWLRNAWRRLTVYRQHDRLNYQALYEREEQPLAIMVPAWHETGVIGQMAELAATRFDYENYQIFVGTYPNDPDTQKDVDEVCARFPNVHKVVCARPGPTSKADCLNNVLDAIFQFERKANLSFAGFILHDAEDVISDMELRLFNYLVGRKDLIQIPVYPFERSWYNFTSLHYLDEFAELHSKDVPVREAVSGQVPSAGVGTCFSRRAVIALLEDGDGIAFDVQSLTEDYDIGFRLKEKGMEEIFVRFPVIREARSTPNQRWRFGMYERDTNVICVREYFPDTFQTAVRQKSRWIIGIVYQGFKTHKWSSNWKLNYFLWRDRKGALTNFLSFTASLILLQLLALVLYQWLAPDPYYFLSIFEGDAWLVTLLWINLFLMINRMLQRLIFVTRYYGMVQGLMSIPRLFWGNIINFMANWRALSQIIAQGDPRRVAWDKTTHDFPSLGEENRARRPLGQILIDQGVLTREQLDQVLLDRQPGLRLGSNLVQQGLITREQLAAGVAEQSGVSWEHIDAYGLERETLHRVPPNIAMHYGVLPLRIEDGVLVLACETYLDPVSLGALSRKLRSPVTYVIACKGEVSVGLRHWYARGQEGDPRALLQRALTDGQIAEAQSTSIWNKYLASQVMLPELLVTLGHIDEAALRSLLLRHERSEKTLASFLVEQEVISEQVLAQALVLQGTYQLNLHDLLREAGANETWLARQQEEAI</sequence>
<protein>
    <submittedName>
        <fullName evidence="11">Type II secretion system protein E</fullName>
    </submittedName>
</protein>
<dbReference type="InterPro" id="IPR037257">
    <property type="entry name" value="T2SS_E_N_sf"/>
</dbReference>
<dbReference type="GO" id="GO:0016757">
    <property type="term" value="F:glycosyltransferase activity"/>
    <property type="evidence" value="ECO:0007669"/>
    <property type="project" value="UniProtKB-KW"/>
</dbReference>
<reference evidence="11 12" key="1">
    <citation type="submission" date="2016-02" db="EMBL/GenBank/DDBJ databases">
        <title>Draft genome sequence of Aeromonas trota strain 1999lcr isolated from cerebrospinal fluid (CSF).</title>
        <authorList>
            <person name="Dallagassa C.B."/>
            <person name="Prediger K.C."/>
            <person name="Weiss V.A."/>
            <person name="Assis F.E."/>
            <person name="Baura V."/>
            <person name="Cruz L.M."/>
            <person name="Souza E.M."/>
            <person name="Pedrosa F.O."/>
            <person name="Fadel-Picheth C.M."/>
        </authorList>
    </citation>
    <scope>NUCLEOTIDE SEQUENCE [LARGE SCALE GENOMIC DNA]</scope>
    <source>
        <strain evidence="11 12">1999lcr</strain>
    </source>
</reference>
<evidence type="ECO:0000313" key="11">
    <source>
        <dbReference type="EMBL" id="KXU80085.1"/>
    </source>
</evidence>
<evidence type="ECO:0000256" key="7">
    <source>
        <dbReference type="ARBA" id="ARBA00023136"/>
    </source>
</evidence>
<evidence type="ECO:0000313" key="12">
    <source>
        <dbReference type="Proteomes" id="UP000078435"/>
    </source>
</evidence>
<comment type="subcellular location">
    <subcellularLocation>
        <location evidence="1">Membrane</location>
        <topology evidence="1">Multi-pass membrane protein</topology>
    </subcellularLocation>
</comment>
<comment type="pathway">
    <text evidence="2">Glycan metabolism.</text>
</comment>
<dbReference type="NCBIfam" id="NF012033">
    <property type="entry name" value="PRK15489.1"/>
    <property type="match status" value="1"/>
</dbReference>
<dbReference type="Gene3D" id="3.30.300.160">
    <property type="entry name" value="Type II secretion system, protein E, N-terminal domain"/>
    <property type="match status" value="1"/>
</dbReference>
<evidence type="ECO:0000256" key="3">
    <source>
        <dbReference type="ARBA" id="ARBA00022676"/>
    </source>
</evidence>
<keyword evidence="3" id="KW-0328">Glycosyltransferase</keyword>
<evidence type="ECO:0000256" key="1">
    <source>
        <dbReference type="ARBA" id="ARBA00004141"/>
    </source>
</evidence>
<keyword evidence="5 8" id="KW-0812">Transmembrane</keyword>
<dbReference type="EMBL" id="JMGO02000005">
    <property type="protein sequence ID" value="KXU80085.1"/>
    <property type="molecule type" value="Genomic_DNA"/>
</dbReference>
<dbReference type="NCBIfam" id="NF011305">
    <property type="entry name" value="PRK14716.1-3"/>
    <property type="match status" value="1"/>
</dbReference>
<evidence type="ECO:0000259" key="10">
    <source>
        <dbReference type="Pfam" id="PF13632"/>
    </source>
</evidence>
<evidence type="ECO:0000256" key="8">
    <source>
        <dbReference type="SAM" id="Phobius"/>
    </source>
</evidence>
<dbReference type="AlphaFoldDB" id="A0A175VH89"/>
<evidence type="ECO:0000256" key="5">
    <source>
        <dbReference type="ARBA" id="ARBA00022692"/>
    </source>
</evidence>
<organism evidence="11 12">
    <name type="scientific">Aeromonas enteropelogenes</name>
    <name type="common">Aeromonas trota</name>
    <dbReference type="NCBI Taxonomy" id="29489"/>
    <lineage>
        <taxon>Bacteria</taxon>
        <taxon>Pseudomonadati</taxon>
        <taxon>Pseudomonadota</taxon>
        <taxon>Gammaproteobacteria</taxon>
        <taxon>Aeromonadales</taxon>
        <taxon>Aeromonadaceae</taxon>
        <taxon>Aeromonas</taxon>
    </lineage>
</organism>
<keyword evidence="4" id="KW-0808">Transferase</keyword>
<feature type="domain" description="Type II secretion system protein GspE N-terminal" evidence="9">
    <location>
        <begin position="546"/>
        <end position="630"/>
    </location>
</feature>
<dbReference type="PANTHER" id="PTHR43867">
    <property type="entry name" value="CELLULOSE SYNTHASE CATALYTIC SUBUNIT A [UDP-FORMING]"/>
    <property type="match status" value="1"/>
</dbReference>
<evidence type="ECO:0000256" key="4">
    <source>
        <dbReference type="ARBA" id="ARBA00022679"/>
    </source>
</evidence>
<dbReference type="RefSeq" id="WP_061476493.1">
    <property type="nucleotide sequence ID" value="NZ_JMGO02000005.1"/>
</dbReference>
<evidence type="ECO:0000256" key="2">
    <source>
        <dbReference type="ARBA" id="ARBA00004881"/>
    </source>
</evidence>
<keyword evidence="6 8" id="KW-1133">Transmembrane helix</keyword>
<evidence type="ECO:0000256" key="6">
    <source>
        <dbReference type="ARBA" id="ARBA00022989"/>
    </source>
</evidence>
<dbReference type="GO" id="GO:0016020">
    <property type="term" value="C:membrane"/>
    <property type="evidence" value="ECO:0007669"/>
    <property type="project" value="UniProtKB-SubCell"/>
</dbReference>
<dbReference type="InterPro" id="IPR001173">
    <property type="entry name" value="Glyco_trans_2-like"/>
</dbReference>
<dbReference type="InterPro" id="IPR007831">
    <property type="entry name" value="T2SS_GspE_N"/>
</dbReference>